<protein>
    <recommendedName>
        <fullName evidence="1">DUF4216 domain-containing protein</fullName>
    </recommendedName>
</protein>
<gene>
    <name evidence="2" type="ORF">RHGRI_002267</name>
</gene>
<proteinExistence type="predicted"/>
<dbReference type="EMBL" id="JACTNZ010000001">
    <property type="protein sequence ID" value="KAG5566650.1"/>
    <property type="molecule type" value="Genomic_DNA"/>
</dbReference>
<dbReference type="AlphaFoldDB" id="A0AAV6LN84"/>
<evidence type="ECO:0000259" key="1">
    <source>
        <dbReference type="Pfam" id="PF13952"/>
    </source>
</evidence>
<organism evidence="2 3">
    <name type="scientific">Rhododendron griersonianum</name>
    <dbReference type="NCBI Taxonomy" id="479676"/>
    <lineage>
        <taxon>Eukaryota</taxon>
        <taxon>Viridiplantae</taxon>
        <taxon>Streptophyta</taxon>
        <taxon>Embryophyta</taxon>
        <taxon>Tracheophyta</taxon>
        <taxon>Spermatophyta</taxon>
        <taxon>Magnoliopsida</taxon>
        <taxon>eudicotyledons</taxon>
        <taxon>Gunneridae</taxon>
        <taxon>Pentapetalae</taxon>
        <taxon>asterids</taxon>
        <taxon>Ericales</taxon>
        <taxon>Ericaceae</taxon>
        <taxon>Ericoideae</taxon>
        <taxon>Rhodoreae</taxon>
        <taxon>Rhododendron</taxon>
    </lineage>
</organism>
<dbReference type="Proteomes" id="UP000823749">
    <property type="component" value="Chromosome 1"/>
</dbReference>
<dbReference type="PANTHER" id="PTHR48258:SF12">
    <property type="entry name" value="TRANSPOSON PROTEIN, CACTA, EN_SPM SUB-CLASS"/>
    <property type="match status" value="1"/>
</dbReference>
<sequence length="72" mass="8614">MCDWIDNNKGLKHDDFGFTLVNFKHLLYTKNQERDEPFVLASQAQQIFYIQDPVDDDWNKTPVNIWRRLTGL</sequence>
<feature type="domain" description="DUF4216" evidence="1">
    <location>
        <begin position="2"/>
        <end position="59"/>
    </location>
</feature>
<accession>A0AAV6LN84</accession>
<evidence type="ECO:0000313" key="3">
    <source>
        <dbReference type="Proteomes" id="UP000823749"/>
    </source>
</evidence>
<comment type="caution">
    <text evidence="2">The sequence shown here is derived from an EMBL/GenBank/DDBJ whole genome shotgun (WGS) entry which is preliminary data.</text>
</comment>
<reference evidence="2" key="1">
    <citation type="submission" date="2020-08" db="EMBL/GenBank/DDBJ databases">
        <title>Plant Genome Project.</title>
        <authorList>
            <person name="Zhang R.-G."/>
        </authorList>
    </citation>
    <scope>NUCLEOTIDE SEQUENCE</scope>
    <source>
        <strain evidence="2">WSP0</strain>
        <tissue evidence="2">Leaf</tissue>
    </source>
</reference>
<dbReference type="Pfam" id="PF13952">
    <property type="entry name" value="DUF4216"/>
    <property type="match status" value="1"/>
</dbReference>
<keyword evidence="3" id="KW-1185">Reference proteome</keyword>
<name>A0AAV6LN84_9ERIC</name>
<dbReference type="InterPro" id="IPR025312">
    <property type="entry name" value="DUF4216"/>
</dbReference>
<evidence type="ECO:0000313" key="2">
    <source>
        <dbReference type="EMBL" id="KAG5566650.1"/>
    </source>
</evidence>
<dbReference type="PANTHER" id="PTHR48258">
    <property type="entry name" value="DUF4218 DOMAIN-CONTAINING PROTEIN-RELATED"/>
    <property type="match status" value="1"/>
</dbReference>